<reference evidence="1" key="1">
    <citation type="submission" date="2014-11" db="EMBL/GenBank/DDBJ databases">
        <authorList>
            <person name="Amaro Gonzalez C."/>
        </authorList>
    </citation>
    <scope>NUCLEOTIDE SEQUENCE</scope>
</reference>
<protein>
    <submittedName>
        <fullName evidence="1">Uncharacterized protein</fullName>
    </submittedName>
</protein>
<dbReference type="EMBL" id="GBXM01092218">
    <property type="protein sequence ID" value="JAH16359.1"/>
    <property type="molecule type" value="Transcribed_RNA"/>
</dbReference>
<accession>A0A0E9QHW3</accession>
<organism evidence="1">
    <name type="scientific">Anguilla anguilla</name>
    <name type="common">European freshwater eel</name>
    <name type="synonym">Muraena anguilla</name>
    <dbReference type="NCBI Taxonomy" id="7936"/>
    <lineage>
        <taxon>Eukaryota</taxon>
        <taxon>Metazoa</taxon>
        <taxon>Chordata</taxon>
        <taxon>Craniata</taxon>
        <taxon>Vertebrata</taxon>
        <taxon>Euteleostomi</taxon>
        <taxon>Actinopterygii</taxon>
        <taxon>Neopterygii</taxon>
        <taxon>Teleostei</taxon>
        <taxon>Anguilliformes</taxon>
        <taxon>Anguillidae</taxon>
        <taxon>Anguilla</taxon>
    </lineage>
</organism>
<reference evidence="1" key="2">
    <citation type="journal article" date="2015" name="Fish Shellfish Immunol.">
        <title>Early steps in the European eel (Anguilla anguilla)-Vibrio vulnificus interaction in the gills: Role of the RtxA13 toxin.</title>
        <authorList>
            <person name="Callol A."/>
            <person name="Pajuelo D."/>
            <person name="Ebbesson L."/>
            <person name="Teles M."/>
            <person name="MacKenzie S."/>
            <person name="Amaro C."/>
        </authorList>
    </citation>
    <scope>NUCLEOTIDE SEQUENCE</scope>
</reference>
<dbReference type="AlphaFoldDB" id="A0A0E9QHW3"/>
<sequence length="46" mass="4937">MLRVHASVFLVYNFDISGACGEGDVGSCKSLCEMEVSKAGVELRNN</sequence>
<proteinExistence type="predicted"/>
<name>A0A0E9QHW3_ANGAN</name>
<evidence type="ECO:0000313" key="1">
    <source>
        <dbReference type="EMBL" id="JAH16359.1"/>
    </source>
</evidence>